<dbReference type="PANTHER" id="PTHR43046:SF2">
    <property type="entry name" value="8-OXO-DGTP DIPHOSPHATASE-RELATED"/>
    <property type="match status" value="1"/>
</dbReference>
<dbReference type="InterPro" id="IPR015797">
    <property type="entry name" value="NUDIX_hydrolase-like_dom_sf"/>
</dbReference>
<dbReference type="CDD" id="cd02883">
    <property type="entry name" value="NUDIX_Hydrolase"/>
    <property type="match status" value="1"/>
</dbReference>
<dbReference type="PANTHER" id="PTHR43046">
    <property type="entry name" value="GDP-MANNOSE MANNOSYL HYDROLASE"/>
    <property type="match status" value="1"/>
</dbReference>
<protein>
    <submittedName>
        <fullName evidence="4">MutT/nudix family protein, putative</fullName>
    </submittedName>
</protein>
<dbReference type="EMBL" id="AE017194">
    <property type="protein sequence ID" value="AAS42353.1"/>
    <property type="molecule type" value="Genomic_DNA"/>
</dbReference>
<sequence length="116" mass="13623">MPRGRLEENEQLEKCTIRETKEETGYIIVIERKIGEYHQPQYDDMQHLFSGRLLGGEPINNGPETAKIGWFNPSRLPLLMVPNRRKQISNFMKHKNSLIKETLKTPIIVRLLRKII</sequence>
<dbReference type="InterPro" id="IPR000086">
    <property type="entry name" value="NUDIX_hydrolase_dom"/>
</dbReference>
<dbReference type="Proteomes" id="UP000002527">
    <property type="component" value="Chromosome"/>
</dbReference>
<proteinExistence type="predicted"/>
<feature type="domain" description="Nudix hydrolase" evidence="3">
    <location>
        <begin position="1"/>
        <end position="93"/>
    </location>
</feature>
<evidence type="ECO:0000256" key="1">
    <source>
        <dbReference type="ARBA" id="ARBA00001946"/>
    </source>
</evidence>
<organism evidence="4 5">
    <name type="scientific">Bacillus cereus (strain ATCC 10987 / NRS 248)</name>
    <dbReference type="NCBI Taxonomy" id="222523"/>
    <lineage>
        <taxon>Bacteria</taxon>
        <taxon>Bacillati</taxon>
        <taxon>Bacillota</taxon>
        <taxon>Bacilli</taxon>
        <taxon>Bacillales</taxon>
        <taxon>Bacillaceae</taxon>
        <taxon>Bacillus</taxon>
        <taxon>Bacillus cereus group</taxon>
    </lineage>
</organism>
<dbReference type="HOGENOM" id="CLU_037162_7_4_9"/>
<comment type="cofactor">
    <cofactor evidence="1">
        <name>Mg(2+)</name>
        <dbReference type="ChEBI" id="CHEBI:18420"/>
    </cofactor>
</comment>
<dbReference type="SUPFAM" id="SSF55811">
    <property type="entry name" value="Nudix"/>
    <property type="match status" value="1"/>
</dbReference>
<dbReference type="KEGG" id="bca:BCE_3445"/>
<name>Q734G0_BACC1</name>
<gene>
    <name evidence="4" type="ordered locus">BCE_3445</name>
</gene>
<reference evidence="4 5" key="1">
    <citation type="journal article" date="2004" name="Nucleic Acids Res.">
        <title>The genome sequence of Bacillus cereus ATCC 10987 reveals metabolic adaptations and a large plasmid related to Bacillus anthracis pXO1.</title>
        <authorList>
            <person name="Rasko D.A."/>
            <person name="Ravel J."/>
            <person name="Okstad O.A."/>
            <person name="Helgason E."/>
            <person name="Cer R.Z."/>
            <person name="Jiang L."/>
            <person name="Shores K.A."/>
            <person name="Fouts D.E."/>
            <person name="Tourasse N.J."/>
            <person name="Angiuoli S.V."/>
            <person name="Kolonay J."/>
            <person name="Nelson W.C."/>
            <person name="Kolsto A.-B."/>
            <person name="Fraser C.M."/>
            <person name="Read T.D."/>
        </authorList>
    </citation>
    <scope>NUCLEOTIDE SEQUENCE [LARGE SCALE GENOMIC DNA]</scope>
    <source>
        <strain evidence="5">ATCC 10987 / NRS 248</strain>
    </source>
</reference>
<evidence type="ECO:0000256" key="2">
    <source>
        <dbReference type="ARBA" id="ARBA00022801"/>
    </source>
</evidence>
<keyword evidence="2" id="KW-0378">Hydrolase</keyword>
<dbReference type="Pfam" id="PF00293">
    <property type="entry name" value="NUDIX"/>
    <property type="match status" value="1"/>
</dbReference>
<accession>Q734G0</accession>
<dbReference type="Gene3D" id="3.90.79.10">
    <property type="entry name" value="Nucleoside Triphosphate Pyrophosphohydrolase"/>
    <property type="match status" value="1"/>
</dbReference>
<evidence type="ECO:0000313" key="4">
    <source>
        <dbReference type="EMBL" id="AAS42353.1"/>
    </source>
</evidence>
<evidence type="ECO:0000313" key="5">
    <source>
        <dbReference type="Proteomes" id="UP000002527"/>
    </source>
</evidence>
<dbReference type="GO" id="GO:0016787">
    <property type="term" value="F:hydrolase activity"/>
    <property type="evidence" value="ECO:0007669"/>
    <property type="project" value="UniProtKB-KW"/>
</dbReference>
<dbReference type="PROSITE" id="PS51462">
    <property type="entry name" value="NUDIX"/>
    <property type="match status" value="1"/>
</dbReference>
<evidence type="ECO:0000259" key="3">
    <source>
        <dbReference type="PROSITE" id="PS51462"/>
    </source>
</evidence>
<dbReference type="AlphaFoldDB" id="Q734G0"/>